<dbReference type="AlphaFoldDB" id="A0A1R1PZK8"/>
<evidence type="ECO:0000313" key="3">
    <source>
        <dbReference type="Proteomes" id="UP000188320"/>
    </source>
</evidence>
<sequence length="260" mass="29382">MLQSKFCNRYRDIISSIHQLSKINAPSIVDAIDDDTVDYFVVARPTPSDLVIYPKPQKALPTVEQDFFWAPLADVERKKFYAAIPRNSGMDYEPPEENIKLSGDNKRTDAMLYDIQYRLSAVTRPLDYFMHEAIRDGGAVSAEKLSVFINSIRVLLADVASNITQQRIKLSYKASGVPSDPPEMVSSSKKPLMDIQQMLEVKAAANTLQRATKNVQQRRPRFNATRTFPSIPFQPSVNQNVQAEPQQIQQQRQHKSAPTG</sequence>
<comment type="caution">
    <text evidence="2">The sequence shown here is derived from an EMBL/GenBank/DDBJ whole genome shotgun (WGS) entry which is preliminary data.</text>
</comment>
<evidence type="ECO:0000256" key="1">
    <source>
        <dbReference type="SAM" id="MobiDB-lite"/>
    </source>
</evidence>
<dbReference type="OrthoDB" id="5545891at2759"/>
<feature type="non-terminal residue" evidence="2">
    <location>
        <position position="260"/>
    </location>
</feature>
<gene>
    <name evidence="2" type="ORF">AX774_g45</name>
</gene>
<protein>
    <submittedName>
        <fullName evidence="2">Uncharacterized protein</fullName>
    </submittedName>
</protein>
<accession>A0A1R1PZK8</accession>
<feature type="compositionally biased region" description="Polar residues" evidence="1">
    <location>
        <begin position="224"/>
        <end position="238"/>
    </location>
</feature>
<name>A0A1R1PZK8_ZANCU</name>
<reference evidence="3" key="1">
    <citation type="submission" date="2017-01" db="EMBL/GenBank/DDBJ databases">
        <authorList>
            <person name="Wang Y."/>
            <person name="White M."/>
            <person name="Kvist S."/>
            <person name="Moncalvo J.-M."/>
        </authorList>
    </citation>
    <scope>NUCLEOTIDE SEQUENCE [LARGE SCALE GENOMIC DNA]</scope>
    <source>
        <strain evidence="3">COL-18-3</strain>
    </source>
</reference>
<feature type="region of interest" description="Disordered" evidence="1">
    <location>
        <begin position="213"/>
        <end position="260"/>
    </location>
</feature>
<dbReference type="Proteomes" id="UP000188320">
    <property type="component" value="Unassembled WGS sequence"/>
</dbReference>
<dbReference type="EMBL" id="LSSK01000005">
    <property type="protein sequence ID" value="OMH86382.1"/>
    <property type="molecule type" value="Genomic_DNA"/>
</dbReference>
<evidence type="ECO:0000313" key="2">
    <source>
        <dbReference type="EMBL" id="OMH86382.1"/>
    </source>
</evidence>
<feature type="compositionally biased region" description="Low complexity" evidence="1">
    <location>
        <begin position="239"/>
        <end position="251"/>
    </location>
</feature>
<keyword evidence="3" id="KW-1185">Reference proteome</keyword>
<proteinExistence type="predicted"/>
<organism evidence="2 3">
    <name type="scientific">Zancudomyces culisetae</name>
    <name type="common">Gut fungus</name>
    <name type="synonym">Smittium culisetae</name>
    <dbReference type="NCBI Taxonomy" id="1213189"/>
    <lineage>
        <taxon>Eukaryota</taxon>
        <taxon>Fungi</taxon>
        <taxon>Fungi incertae sedis</taxon>
        <taxon>Zoopagomycota</taxon>
        <taxon>Kickxellomycotina</taxon>
        <taxon>Harpellomycetes</taxon>
        <taxon>Harpellales</taxon>
        <taxon>Legeriomycetaceae</taxon>
        <taxon>Zancudomyces</taxon>
    </lineage>
</organism>